<name>A0AAN6RTW9_9PEZI</name>
<evidence type="ECO:0000313" key="1">
    <source>
        <dbReference type="EMBL" id="KAK3903287.1"/>
    </source>
</evidence>
<keyword evidence="2" id="KW-1185">Reference proteome</keyword>
<comment type="caution">
    <text evidence="1">The sequence shown here is derived from an EMBL/GenBank/DDBJ whole genome shotgun (WGS) entry which is preliminary data.</text>
</comment>
<dbReference type="Proteomes" id="UP001303889">
    <property type="component" value="Unassembled WGS sequence"/>
</dbReference>
<gene>
    <name evidence="1" type="ORF">C8A05DRAFT_32980</name>
</gene>
<proteinExistence type="predicted"/>
<organism evidence="1 2">
    <name type="scientific">Staphylotrichum tortipilum</name>
    <dbReference type="NCBI Taxonomy" id="2831512"/>
    <lineage>
        <taxon>Eukaryota</taxon>
        <taxon>Fungi</taxon>
        <taxon>Dikarya</taxon>
        <taxon>Ascomycota</taxon>
        <taxon>Pezizomycotina</taxon>
        <taxon>Sordariomycetes</taxon>
        <taxon>Sordariomycetidae</taxon>
        <taxon>Sordariales</taxon>
        <taxon>Chaetomiaceae</taxon>
        <taxon>Staphylotrichum</taxon>
    </lineage>
</organism>
<dbReference type="EMBL" id="MU855457">
    <property type="protein sequence ID" value="KAK3903287.1"/>
    <property type="molecule type" value="Genomic_DNA"/>
</dbReference>
<sequence>MAGLTTAGPCPPKAMCTVVGGGQLHHWVAKTWVEQPKTTGTVVVVQIVNTVLGTTRFSTIQENVPSAFVPPLTNAAGTKIAKTTYVRRGTTLTATLTYPTPRLFFDETFRIQGDYLLRGTSGSRCVIGANQTWDMLAEPQPSWGYGTKWDLSEDFDPSDPLGWNHGFNEGSADSNPVGMDDLIDLLPDDNPSMPHSVVKSCSYENLVAPYVLKPESNWRVVARTSVIYEGNDIDRRS</sequence>
<protein>
    <submittedName>
        <fullName evidence="1">Uncharacterized protein</fullName>
    </submittedName>
</protein>
<dbReference type="AlphaFoldDB" id="A0AAN6RTW9"/>
<reference evidence="1" key="1">
    <citation type="journal article" date="2023" name="Mol. Phylogenet. Evol.">
        <title>Genome-scale phylogeny and comparative genomics of the fungal order Sordariales.</title>
        <authorList>
            <person name="Hensen N."/>
            <person name="Bonometti L."/>
            <person name="Westerberg I."/>
            <person name="Brannstrom I.O."/>
            <person name="Guillou S."/>
            <person name="Cros-Aarteil S."/>
            <person name="Calhoun S."/>
            <person name="Haridas S."/>
            <person name="Kuo A."/>
            <person name="Mondo S."/>
            <person name="Pangilinan J."/>
            <person name="Riley R."/>
            <person name="LaButti K."/>
            <person name="Andreopoulos B."/>
            <person name="Lipzen A."/>
            <person name="Chen C."/>
            <person name="Yan M."/>
            <person name="Daum C."/>
            <person name="Ng V."/>
            <person name="Clum A."/>
            <person name="Steindorff A."/>
            <person name="Ohm R.A."/>
            <person name="Martin F."/>
            <person name="Silar P."/>
            <person name="Natvig D.O."/>
            <person name="Lalanne C."/>
            <person name="Gautier V."/>
            <person name="Ament-Velasquez S.L."/>
            <person name="Kruys A."/>
            <person name="Hutchinson M.I."/>
            <person name="Powell A.J."/>
            <person name="Barry K."/>
            <person name="Miller A.N."/>
            <person name="Grigoriev I.V."/>
            <person name="Debuchy R."/>
            <person name="Gladieux P."/>
            <person name="Hiltunen Thoren M."/>
            <person name="Johannesson H."/>
        </authorList>
    </citation>
    <scope>NUCLEOTIDE SEQUENCE</scope>
    <source>
        <strain evidence="1">CBS 103.79</strain>
    </source>
</reference>
<accession>A0AAN6RTW9</accession>
<evidence type="ECO:0000313" key="2">
    <source>
        <dbReference type="Proteomes" id="UP001303889"/>
    </source>
</evidence>
<reference evidence="1" key="2">
    <citation type="submission" date="2023-05" db="EMBL/GenBank/DDBJ databases">
        <authorList>
            <consortium name="Lawrence Berkeley National Laboratory"/>
            <person name="Steindorff A."/>
            <person name="Hensen N."/>
            <person name="Bonometti L."/>
            <person name="Westerberg I."/>
            <person name="Brannstrom I.O."/>
            <person name="Guillou S."/>
            <person name="Cros-Aarteil S."/>
            <person name="Calhoun S."/>
            <person name="Haridas S."/>
            <person name="Kuo A."/>
            <person name="Mondo S."/>
            <person name="Pangilinan J."/>
            <person name="Riley R."/>
            <person name="Labutti K."/>
            <person name="Andreopoulos B."/>
            <person name="Lipzen A."/>
            <person name="Chen C."/>
            <person name="Yanf M."/>
            <person name="Daum C."/>
            <person name="Ng V."/>
            <person name="Clum A."/>
            <person name="Ohm R."/>
            <person name="Martin F."/>
            <person name="Silar P."/>
            <person name="Natvig D."/>
            <person name="Lalanne C."/>
            <person name="Gautier V."/>
            <person name="Ament-Velasquez S.L."/>
            <person name="Kruys A."/>
            <person name="Hutchinson M.I."/>
            <person name="Powell A.J."/>
            <person name="Barry K."/>
            <person name="Miller A.N."/>
            <person name="Grigoriev I.V."/>
            <person name="Debuchy R."/>
            <person name="Gladieux P."/>
            <person name="Thoren M.H."/>
            <person name="Johannesson H."/>
        </authorList>
    </citation>
    <scope>NUCLEOTIDE SEQUENCE</scope>
    <source>
        <strain evidence="1">CBS 103.79</strain>
    </source>
</reference>